<dbReference type="Gene3D" id="3.40.50.2000">
    <property type="entry name" value="Glycogen Phosphorylase B"/>
    <property type="match status" value="2"/>
</dbReference>
<dbReference type="EC" id="2.4.1.-" evidence="2"/>
<dbReference type="RefSeq" id="WP_016196212.1">
    <property type="nucleotide sequence ID" value="NZ_AQPN01000103.1"/>
</dbReference>
<accession>R9GXY8</accession>
<dbReference type="STRING" id="1150600.ADIARSV_2981"/>
<keyword evidence="2" id="KW-0328">Glycosyltransferase</keyword>
<evidence type="ECO:0000313" key="3">
    <source>
        <dbReference type="Proteomes" id="UP000014174"/>
    </source>
</evidence>
<name>R9GXY8_9SPHI</name>
<keyword evidence="3" id="KW-1185">Reference proteome</keyword>
<protein>
    <submittedName>
        <fullName evidence="2">Lipid carrier: UDP-N-acetylgalactosaminyltransferase</fullName>
        <ecNumber evidence="2">2.4.1.-</ecNumber>
    </submittedName>
</protein>
<reference evidence="2 3" key="1">
    <citation type="journal article" date="2013" name="Genome Announc.">
        <title>Draft Genome Sequence of Arcticibacter svalbardensis Strain MN12-7T, a Member of the Family Sphingobacteriaceae Isolated from an Arctic Soil Sample.</title>
        <authorList>
            <person name="Shivaji S."/>
            <person name="Ara S."/>
            <person name="Prasad S."/>
            <person name="Manasa B.P."/>
            <person name="Begum Z."/>
            <person name="Singh A."/>
            <person name="Kumar Pinnaka A."/>
        </authorList>
    </citation>
    <scope>NUCLEOTIDE SEQUENCE [LARGE SCALE GENOMIC DNA]</scope>
    <source>
        <strain evidence="2 3">MN12-7</strain>
    </source>
</reference>
<dbReference type="GO" id="GO:0016757">
    <property type="term" value="F:glycosyltransferase activity"/>
    <property type="evidence" value="ECO:0007669"/>
    <property type="project" value="UniProtKB-KW"/>
</dbReference>
<dbReference type="Pfam" id="PF13477">
    <property type="entry name" value="Glyco_trans_4_2"/>
    <property type="match status" value="1"/>
</dbReference>
<feature type="domain" description="Glycosyltransferase subfamily 4-like N-terminal" evidence="1">
    <location>
        <begin position="26"/>
        <end position="145"/>
    </location>
</feature>
<proteinExistence type="predicted"/>
<dbReference type="eggNOG" id="COG0438">
    <property type="taxonomic scope" value="Bacteria"/>
</dbReference>
<dbReference type="InterPro" id="IPR028098">
    <property type="entry name" value="Glyco_trans_4-like_N"/>
</dbReference>
<sequence length="386" mass="43307">MKPKRNKILIACDSSRSLLDFRGKLMEELLVNHDVCVFTPKIHQSHVRNTLERLGISIYENDLNGSNVSLFSDLAYIIKLFKLMRSLKPDVFFPYTFKPVIYGTLVANFFHVNRIAPMLTGLGYSFLNTNNKKQIIKLITKTLLRISLKANNRTSLILQNKDDYNTLIQAGIINANHAAHIVNGSGVDLSHYDYSEPEPSNLNFLMISRLINAKGVNEYYEAATIILQDHPNVQFTLIGAYDPNVDAIDAVLYNKIIKGNVIDYKGEVDDVRPFIKACSVVVLPSFYGEGVPRCILEGMAMGRAVITSDSVGCRETINLSSDQPSGFLVPIKNATCLAEKMLHFILNPSHIIFYGKNGRAYAFEKFDVHKVNRKMLQILEGPAVFA</sequence>
<evidence type="ECO:0000259" key="1">
    <source>
        <dbReference type="Pfam" id="PF13477"/>
    </source>
</evidence>
<dbReference type="Proteomes" id="UP000014174">
    <property type="component" value="Unassembled WGS sequence"/>
</dbReference>
<organism evidence="2 3">
    <name type="scientific">Arcticibacter svalbardensis MN12-7</name>
    <dbReference type="NCBI Taxonomy" id="1150600"/>
    <lineage>
        <taxon>Bacteria</taxon>
        <taxon>Pseudomonadati</taxon>
        <taxon>Bacteroidota</taxon>
        <taxon>Sphingobacteriia</taxon>
        <taxon>Sphingobacteriales</taxon>
        <taxon>Sphingobacteriaceae</taxon>
        <taxon>Arcticibacter</taxon>
    </lineage>
</organism>
<dbReference type="SUPFAM" id="SSF53756">
    <property type="entry name" value="UDP-Glycosyltransferase/glycogen phosphorylase"/>
    <property type="match status" value="1"/>
</dbReference>
<dbReference type="CDD" id="cd03808">
    <property type="entry name" value="GT4_CapM-like"/>
    <property type="match status" value="1"/>
</dbReference>
<dbReference type="PANTHER" id="PTHR12526">
    <property type="entry name" value="GLYCOSYLTRANSFERASE"/>
    <property type="match status" value="1"/>
</dbReference>
<comment type="caution">
    <text evidence="2">The sequence shown here is derived from an EMBL/GenBank/DDBJ whole genome shotgun (WGS) entry which is preliminary data.</text>
</comment>
<dbReference type="PANTHER" id="PTHR12526:SF638">
    <property type="entry name" value="SPORE COAT PROTEIN SA"/>
    <property type="match status" value="1"/>
</dbReference>
<gene>
    <name evidence="2" type="ORF">ADIARSV_2981</name>
</gene>
<keyword evidence="2" id="KW-0808">Transferase</keyword>
<dbReference type="AlphaFoldDB" id="R9GXY8"/>
<dbReference type="EMBL" id="AQPN01000103">
    <property type="protein sequence ID" value="EOR93844.1"/>
    <property type="molecule type" value="Genomic_DNA"/>
</dbReference>
<dbReference type="Pfam" id="PF13692">
    <property type="entry name" value="Glyco_trans_1_4"/>
    <property type="match status" value="1"/>
</dbReference>
<evidence type="ECO:0000313" key="2">
    <source>
        <dbReference type="EMBL" id="EOR93844.1"/>
    </source>
</evidence>